<evidence type="ECO:0000256" key="3">
    <source>
        <dbReference type="PIRSR" id="PIRSR618191-1"/>
    </source>
</evidence>
<dbReference type="EMBL" id="CP116766">
    <property type="protein sequence ID" value="WCL72066.1"/>
    <property type="molecule type" value="Genomic_DNA"/>
</dbReference>
<dbReference type="RefSeq" id="WP_237090930.1">
    <property type="nucleotide sequence ID" value="NZ_CP116766.1"/>
</dbReference>
<dbReference type="InterPro" id="IPR004370">
    <property type="entry name" value="4-OT-like_dom"/>
</dbReference>
<feature type="active site" description="Proton acceptor; via imino nitrogen" evidence="3">
    <location>
        <position position="2"/>
    </location>
</feature>
<dbReference type="EMBL" id="JAKKDL010000001">
    <property type="protein sequence ID" value="MCF7528834.1"/>
    <property type="molecule type" value="Genomic_DNA"/>
</dbReference>
<evidence type="ECO:0000313" key="9">
    <source>
        <dbReference type="Proteomes" id="UP001221268"/>
    </source>
</evidence>
<dbReference type="InterPro" id="IPR018191">
    <property type="entry name" value="4-OT"/>
</dbReference>
<reference evidence="7 9" key="2">
    <citation type="submission" date="2023-01" db="EMBL/GenBank/DDBJ databases">
        <authorList>
            <person name="Yang C."/>
        </authorList>
    </citation>
    <scope>NUCLEOTIDE SEQUENCE [LARGE SCALE GENOMIC DNA]</scope>
    <source>
        <strain evidence="7 9">ZJ106</strain>
    </source>
</reference>
<accession>A0AAW5AK23</accession>
<dbReference type="InterPro" id="IPR014347">
    <property type="entry name" value="Tautomerase/MIF_sf"/>
</dbReference>
<dbReference type="GO" id="GO:0016853">
    <property type="term" value="F:isomerase activity"/>
    <property type="evidence" value="ECO:0007669"/>
    <property type="project" value="UniProtKB-UniRule"/>
</dbReference>
<dbReference type="Gene3D" id="3.30.429.10">
    <property type="entry name" value="Macrophage Migration Inhibitory Factor"/>
    <property type="match status" value="1"/>
</dbReference>
<evidence type="ECO:0000256" key="2">
    <source>
        <dbReference type="ARBA" id="ARBA00023235"/>
    </source>
</evidence>
<evidence type="ECO:0000256" key="1">
    <source>
        <dbReference type="ARBA" id="ARBA00006723"/>
    </source>
</evidence>
<reference evidence="6" key="1">
    <citation type="submission" date="2022-01" db="EMBL/GenBank/DDBJ databases">
        <title>Neisseria sp. ZJ104.</title>
        <authorList>
            <person name="Yang C."/>
        </authorList>
    </citation>
    <scope>NUCLEOTIDE SEQUENCE</scope>
    <source>
        <strain evidence="6">ZJ104</strain>
    </source>
</reference>
<protein>
    <recommendedName>
        <fullName evidence="4">Tautomerase</fullName>
        <ecNumber evidence="4">5.3.2.-</ecNumber>
    </recommendedName>
</protein>
<evidence type="ECO:0000256" key="4">
    <source>
        <dbReference type="RuleBase" id="RU362032"/>
    </source>
</evidence>
<dbReference type="NCBIfam" id="TIGR00013">
    <property type="entry name" value="taut"/>
    <property type="match status" value="1"/>
</dbReference>
<gene>
    <name evidence="6" type="ORF">L4H06_01080</name>
    <name evidence="7" type="ORF">PJU73_02825</name>
</gene>
<evidence type="ECO:0000259" key="5">
    <source>
        <dbReference type="Pfam" id="PF01361"/>
    </source>
</evidence>
<evidence type="ECO:0000313" key="7">
    <source>
        <dbReference type="EMBL" id="WCL72066.1"/>
    </source>
</evidence>
<dbReference type="Proteomes" id="UP001201397">
    <property type="component" value="Unassembled WGS sequence"/>
</dbReference>
<name>A0AAW5AK23_9NEIS</name>
<keyword evidence="2 4" id="KW-0413">Isomerase</keyword>
<comment type="similarity">
    <text evidence="1 4">Belongs to the 4-oxalocrotonate tautomerase family.</text>
</comment>
<evidence type="ECO:0000313" key="8">
    <source>
        <dbReference type="Proteomes" id="UP001201397"/>
    </source>
</evidence>
<feature type="domain" description="4-oxalocrotonate tautomerase-like" evidence="5">
    <location>
        <begin position="2"/>
        <end position="63"/>
    </location>
</feature>
<organism evidence="6 8">
    <name type="scientific">Neisseria lisongii</name>
    <dbReference type="NCBI Taxonomy" id="2912188"/>
    <lineage>
        <taxon>Bacteria</taxon>
        <taxon>Pseudomonadati</taxon>
        <taxon>Pseudomonadota</taxon>
        <taxon>Betaproteobacteria</taxon>
        <taxon>Neisseriales</taxon>
        <taxon>Neisseriaceae</taxon>
        <taxon>Neisseria</taxon>
    </lineage>
</organism>
<dbReference type="Pfam" id="PF01361">
    <property type="entry name" value="Tautomerase"/>
    <property type="match status" value="1"/>
</dbReference>
<evidence type="ECO:0000313" key="6">
    <source>
        <dbReference type="EMBL" id="MCF7528834.1"/>
    </source>
</evidence>
<dbReference type="SUPFAM" id="SSF55331">
    <property type="entry name" value="Tautomerase/MIF"/>
    <property type="match status" value="1"/>
</dbReference>
<dbReference type="PANTHER" id="PTHR35530:SF1">
    <property type="entry name" value="2-HYDROXYMUCONATE TAUTOMERASE"/>
    <property type="match status" value="1"/>
</dbReference>
<dbReference type="AlphaFoldDB" id="A0AAW5AK23"/>
<keyword evidence="9" id="KW-1185">Reference proteome</keyword>
<proteinExistence type="inferred from homology"/>
<dbReference type="Proteomes" id="UP001221268">
    <property type="component" value="Chromosome"/>
</dbReference>
<sequence length="74" mass="7966">MPYVNIKVTGGSEAPSVEQKAELIQGVTELLSRVLNKNPETTVVVIDEVDMDNWGIGGKSVSVRRAEAAKSKQP</sequence>
<dbReference type="PANTHER" id="PTHR35530">
    <property type="entry name" value="TAUTOMERASE-RELATED"/>
    <property type="match status" value="1"/>
</dbReference>
<dbReference type="EC" id="5.3.2.-" evidence="4"/>